<feature type="region of interest" description="Disordered" evidence="1">
    <location>
        <begin position="33"/>
        <end position="67"/>
    </location>
</feature>
<evidence type="ECO:0000256" key="1">
    <source>
        <dbReference type="SAM" id="MobiDB-lite"/>
    </source>
</evidence>
<proteinExistence type="predicted"/>
<keyword evidence="3" id="KW-1185">Reference proteome</keyword>
<organism evidence="2 3">
    <name type="scientific">Prorocentrum cordatum</name>
    <dbReference type="NCBI Taxonomy" id="2364126"/>
    <lineage>
        <taxon>Eukaryota</taxon>
        <taxon>Sar</taxon>
        <taxon>Alveolata</taxon>
        <taxon>Dinophyceae</taxon>
        <taxon>Prorocentrales</taxon>
        <taxon>Prorocentraceae</taxon>
        <taxon>Prorocentrum</taxon>
    </lineage>
</organism>
<comment type="caution">
    <text evidence="2">The sequence shown here is derived from an EMBL/GenBank/DDBJ whole genome shotgun (WGS) entry which is preliminary data.</text>
</comment>
<accession>A0ABN9WJF0</accession>
<gene>
    <name evidence="2" type="ORF">PCOR1329_LOCUS67154</name>
</gene>
<protein>
    <recommendedName>
        <fullName evidence="4">Phospholipase B-like</fullName>
    </recommendedName>
</protein>
<sequence length="194" mass="21014">MAIRRFHHEEQWRRDQRLVRAIRVSSSGEDGACQRLSRTAARRGARPALQGAPCRRGGEPVGVAGSRSPRWPAASGWRWVVIGLSLCWGAGREVCSATAASEQAASEQALPRRPEAGEHAASNRVSIAFSDSSQPSWGSLGSRPSVAGVAQPKQLVRQVFLTYASPPLGLYTSRLFAQSASGDWLYLQQQFSNA</sequence>
<evidence type="ECO:0000313" key="2">
    <source>
        <dbReference type="EMBL" id="CAK0885561.1"/>
    </source>
</evidence>
<evidence type="ECO:0000313" key="3">
    <source>
        <dbReference type="Proteomes" id="UP001189429"/>
    </source>
</evidence>
<reference evidence="2" key="1">
    <citation type="submission" date="2023-10" db="EMBL/GenBank/DDBJ databases">
        <authorList>
            <person name="Chen Y."/>
            <person name="Shah S."/>
            <person name="Dougan E. K."/>
            <person name="Thang M."/>
            <person name="Chan C."/>
        </authorList>
    </citation>
    <scope>NUCLEOTIDE SEQUENCE [LARGE SCALE GENOMIC DNA]</scope>
</reference>
<evidence type="ECO:0008006" key="4">
    <source>
        <dbReference type="Google" id="ProtNLM"/>
    </source>
</evidence>
<dbReference type="Proteomes" id="UP001189429">
    <property type="component" value="Unassembled WGS sequence"/>
</dbReference>
<name>A0ABN9WJF0_9DINO</name>
<dbReference type="EMBL" id="CAUYUJ010018687">
    <property type="protein sequence ID" value="CAK0885561.1"/>
    <property type="molecule type" value="Genomic_DNA"/>
</dbReference>